<evidence type="ECO:0000256" key="4">
    <source>
        <dbReference type="ARBA" id="ARBA00038652"/>
    </source>
</evidence>
<dbReference type="Proteomes" id="UP001241537">
    <property type="component" value="Unassembled WGS sequence"/>
</dbReference>
<reference evidence="6" key="1">
    <citation type="submission" date="2023-07" db="EMBL/GenBank/DDBJ databases">
        <title>Genomic Encyclopedia of Type Strains, Phase IV (KMG-IV): sequencing the most valuable type-strain genomes for metagenomic binning, comparative biology and taxonomic classification.</title>
        <authorList>
            <person name="Goeker M."/>
        </authorList>
    </citation>
    <scope>NUCLEOTIDE SEQUENCE</scope>
    <source>
        <strain evidence="6">DSM 19659</strain>
    </source>
</reference>
<dbReference type="Pfam" id="PF01420">
    <property type="entry name" value="Methylase_S"/>
    <property type="match status" value="1"/>
</dbReference>
<dbReference type="PANTHER" id="PTHR43140">
    <property type="entry name" value="TYPE-1 RESTRICTION ENZYME ECOKI SPECIFICITY PROTEIN"/>
    <property type="match status" value="1"/>
</dbReference>
<accession>A0AAE4AL37</accession>
<dbReference type="GO" id="GO:0009035">
    <property type="term" value="F:type I site-specific deoxyribonuclease activity"/>
    <property type="evidence" value="ECO:0007669"/>
    <property type="project" value="UniProtKB-EC"/>
</dbReference>
<organism evidence="6 7">
    <name type="scientific">Moryella indoligenes</name>
    <dbReference type="NCBI Taxonomy" id="371674"/>
    <lineage>
        <taxon>Bacteria</taxon>
        <taxon>Bacillati</taxon>
        <taxon>Bacillota</taxon>
        <taxon>Clostridia</taxon>
        <taxon>Lachnospirales</taxon>
        <taxon>Lachnospiraceae</taxon>
        <taxon>Moryella</taxon>
    </lineage>
</organism>
<gene>
    <name evidence="6" type="ORF">J2S20_001542</name>
</gene>
<keyword evidence="6" id="KW-0378">Hydrolase</keyword>
<dbReference type="CDD" id="cd17292">
    <property type="entry name" value="RMtype1_S_LlaA17I_TRD2-CR2_like"/>
    <property type="match status" value="1"/>
</dbReference>
<dbReference type="SUPFAM" id="SSF116734">
    <property type="entry name" value="DNA methylase specificity domain"/>
    <property type="match status" value="1"/>
</dbReference>
<comment type="caution">
    <text evidence="6">The sequence shown here is derived from an EMBL/GenBank/DDBJ whole genome shotgun (WGS) entry which is preliminary data.</text>
</comment>
<dbReference type="PANTHER" id="PTHR43140:SF1">
    <property type="entry name" value="TYPE I RESTRICTION ENZYME ECOKI SPECIFICITY SUBUNIT"/>
    <property type="match status" value="1"/>
</dbReference>
<evidence type="ECO:0000313" key="6">
    <source>
        <dbReference type="EMBL" id="MDQ0152844.1"/>
    </source>
</evidence>
<keyword evidence="7" id="KW-1185">Reference proteome</keyword>
<feature type="domain" description="Type I restriction modification DNA specificity" evidence="5">
    <location>
        <begin position="3"/>
        <end position="153"/>
    </location>
</feature>
<dbReference type="GO" id="GO:0009307">
    <property type="term" value="P:DNA restriction-modification system"/>
    <property type="evidence" value="ECO:0007669"/>
    <property type="project" value="UniProtKB-KW"/>
</dbReference>
<proteinExistence type="inferred from homology"/>
<keyword evidence="3" id="KW-0238">DNA-binding</keyword>
<dbReference type="GO" id="GO:0003677">
    <property type="term" value="F:DNA binding"/>
    <property type="evidence" value="ECO:0007669"/>
    <property type="project" value="UniProtKB-KW"/>
</dbReference>
<dbReference type="InterPro" id="IPR000055">
    <property type="entry name" value="Restrct_endonuc_typeI_TRD"/>
</dbReference>
<dbReference type="EMBL" id="JAUSTO010000008">
    <property type="protein sequence ID" value="MDQ0152844.1"/>
    <property type="molecule type" value="Genomic_DNA"/>
</dbReference>
<protein>
    <submittedName>
        <fullName evidence="6">Type I restriction enzyme S subunit</fullName>
        <ecNumber evidence="6">3.1.21.3</ecNumber>
    </submittedName>
</protein>
<dbReference type="InterPro" id="IPR044946">
    <property type="entry name" value="Restrct_endonuc_typeI_TRD_sf"/>
</dbReference>
<comment type="subunit">
    <text evidence="4">The methyltransferase is composed of M and S polypeptides.</text>
</comment>
<dbReference type="EC" id="3.1.21.3" evidence="6"/>
<evidence type="ECO:0000256" key="3">
    <source>
        <dbReference type="ARBA" id="ARBA00023125"/>
    </source>
</evidence>
<evidence type="ECO:0000259" key="5">
    <source>
        <dbReference type="Pfam" id="PF01420"/>
    </source>
</evidence>
<dbReference type="Gene3D" id="3.90.220.20">
    <property type="entry name" value="DNA methylase specificity domains"/>
    <property type="match status" value="1"/>
</dbReference>
<evidence type="ECO:0000313" key="7">
    <source>
        <dbReference type="Proteomes" id="UP001241537"/>
    </source>
</evidence>
<evidence type="ECO:0000256" key="1">
    <source>
        <dbReference type="ARBA" id="ARBA00010923"/>
    </source>
</evidence>
<sequence>MKAETSTTGDVPFFKIGTFGKEPDAYISREKFEEYRAAYAYPRKGDILISAAGTIGRTVIFNGEDAYYQDSNIVWIANDESVVLNRYLYYYYQLQPWNVSTGGTIARLYNDNISKAKITVPSINEQKRIVGILDRFDTLCNDLNSGLPAEIEARTKQYEYYRDKLLSFQQK</sequence>
<dbReference type="AlphaFoldDB" id="A0AAE4AL37"/>
<name>A0AAE4AL37_9FIRM</name>
<dbReference type="InterPro" id="IPR051212">
    <property type="entry name" value="Type-I_RE_S_subunit"/>
</dbReference>
<comment type="similarity">
    <text evidence="1">Belongs to the type-I restriction system S methylase family.</text>
</comment>
<keyword evidence="2" id="KW-0680">Restriction system</keyword>
<evidence type="ECO:0000256" key="2">
    <source>
        <dbReference type="ARBA" id="ARBA00022747"/>
    </source>
</evidence>